<proteinExistence type="predicted"/>
<protein>
    <submittedName>
        <fullName evidence="1">Uncharacterized protein</fullName>
    </submittedName>
</protein>
<organism evidence="1 2">
    <name type="scientific">Ramazzottius varieornatus</name>
    <name type="common">Water bear</name>
    <name type="synonym">Tardigrade</name>
    <dbReference type="NCBI Taxonomy" id="947166"/>
    <lineage>
        <taxon>Eukaryota</taxon>
        <taxon>Metazoa</taxon>
        <taxon>Ecdysozoa</taxon>
        <taxon>Tardigrada</taxon>
        <taxon>Eutardigrada</taxon>
        <taxon>Parachela</taxon>
        <taxon>Hypsibioidea</taxon>
        <taxon>Ramazzottiidae</taxon>
        <taxon>Ramazzottius</taxon>
    </lineage>
</organism>
<keyword evidence="2" id="KW-1185">Reference proteome</keyword>
<gene>
    <name evidence="1" type="primary">RvY_12761</name>
    <name evidence="1" type="synonym">RvY_12761.2</name>
    <name evidence="1" type="ORF">RvY_12761-2</name>
</gene>
<dbReference type="EMBL" id="BDGG01000008">
    <property type="protein sequence ID" value="GAV02162.1"/>
    <property type="molecule type" value="Genomic_DNA"/>
</dbReference>
<evidence type="ECO:0000313" key="1">
    <source>
        <dbReference type="EMBL" id="GAV02162.1"/>
    </source>
</evidence>
<name>A0A1D1VKL2_RAMVA</name>
<accession>A0A1D1VKL2</accession>
<sequence length="164" mass="19496">MQLCRFRTFTFPDFLNVETKNRWTFYSQKFSEECTSKEYFFRSWFRLRYCMRSTTHSMKKTILHLSNVETCRRLRPFTLQILNPARARVRFLIENYSWTTGNSWQYDGGESNEQGSLSKLCASTEYSARTESYKDCQRSPETISDFFIAVPSTQAALVRYSPVR</sequence>
<evidence type="ECO:0000313" key="2">
    <source>
        <dbReference type="Proteomes" id="UP000186922"/>
    </source>
</evidence>
<dbReference type="Proteomes" id="UP000186922">
    <property type="component" value="Unassembled WGS sequence"/>
</dbReference>
<dbReference type="AlphaFoldDB" id="A0A1D1VKL2"/>
<reference evidence="1 2" key="1">
    <citation type="journal article" date="2016" name="Nat. Commun.">
        <title>Extremotolerant tardigrade genome and improved radiotolerance of human cultured cells by tardigrade-unique protein.</title>
        <authorList>
            <person name="Hashimoto T."/>
            <person name="Horikawa D.D."/>
            <person name="Saito Y."/>
            <person name="Kuwahara H."/>
            <person name="Kozuka-Hata H."/>
            <person name="Shin-I T."/>
            <person name="Minakuchi Y."/>
            <person name="Ohishi K."/>
            <person name="Motoyama A."/>
            <person name="Aizu T."/>
            <person name="Enomoto A."/>
            <person name="Kondo K."/>
            <person name="Tanaka S."/>
            <person name="Hara Y."/>
            <person name="Koshikawa S."/>
            <person name="Sagara H."/>
            <person name="Miura T."/>
            <person name="Yokobori S."/>
            <person name="Miyagawa K."/>
            <person name="Suzuki Y."/>
            <person name="Kubo T."/>
            <person name="Oyama M."/>
            <person name="Kohara Y."/>
            <person name="Fujiyama A."/>
            <person name="Arakawa K."/>
            <person name="Katayama T."/>
            <person name="Toyoda A."/>
            <person name="Kunieda T."/>
        </authorList>
    </citation>
    <scope>NUCLEOTIDE SEQUENCE [LARGE SCALE GENOMIC DNA]</scope>
    <source>
        <strain evidence="1 2">YOKOZUNA-1</strain>
    </source>
</reference>
<comment type="caution">
    <text evidence="1">The sequence shown here is derived from an EMBL/GenBank/DDBJ whole genome shotgun (WGS) entry which is preliminary data.</text>
</comment>